<protein>
    <recommendedName>
        <fullName evidence="4">Thiolase N-terminal domain-containing protein</fullName>
    </recommendedName>
</protein>
<dbReference type="InterPro" id="IPR016039">
    <property type="entry name" value="Thiolase-like"/>
</dbReference>
<dbReference type="Gene3D" id="3.40.47.10">
    <property type="match status" value="1"/>
</dbReference>
<evidence type="ECO:0000313" key="2">
    <source>
        <dbReference type="EMBL" id="CAD6198359.1"/>
    </source>
</evidence>
<dbReference type="AlphaFoldDB" id="A0A8S1HPF4"/>
<comment type="caution">
    <text evidence="2">The sequence shown here is derived from an EMBL/GenBank/DDBJ whole genome shotgun (WGS) entry which is preliminary data.</text>
</comment>
<proteinExistence type="predicted"/>
<dbReference type="PANTHER" id="PTHR42870:SF1">
    <property type="entry name" value="NON-SPECIFIC LIPID-TRANSFER PROTEIN-LIKE 2"/>
    <property type="match status" value="1"/>
</dbReference>
<organism evidence="2 3">
    <name type="scientific">Caenorhabditis auriculariae</name>
    <dbReference type="NCBI Taxonomy" id="2777116"/>
    <lineage>
        <taxon>Eukaryota</taxon>
        <taxon>Metazoa</taxon>
        <taxon>Ecdysozoa</taxon>
        <taxon>Nematoda</taxon>
        <taxon>Chromadorea</taxon>
        <taxon>Rhabditida</taxon>
        <taxon>Rhabditina</taxon>
        <taxon>Rhabditomorpha</taxon>
        <taxon>Rhabditoidea</taxon>
        <taxon>Rhabditidae</taxon>
        <taxon>Peloderinae</taxon>
        <taxon>Caenorhabditis</taxon>
    </lineage>
</organism>
<dbReference type="SUPFAM" id="SSF53901">
    <property type="entry name" value="Thiolase-like"/>
    <property type="match status" value="1"/>
</dbReference>
<dbReference type="GO" id="GO:0016747">
    <property type="term" value="F:acyltransferase activity, transferring groups other than amino-acyl groups"/>
    <property type="evidence" value="ECO:0007669"/>
    <property type="project" value="InterPro"/>
</dbReference>
<dbReference type="Proteomes" id="UP000835052">
    <property type="component" value="Unassembled WGS sequence"/>
</dbReference>
<keyword evidence="1" id="KW-0808">Transferase</keyword>
<name>A0A8S1HPF4_9PELO</name>
<evidence type="ECO:0000313" key="3">
    <source>
        <dbReference type="Proteomes" id="UP000835052"/>
    </source>
</evidence>
<evidence type="ECO:0008006" key="4">
    <source>
        <dbReference type="Google" id="ProtNLM"/>
    </source>
</evidence>
<dbReference type="OrthoDB" id="542135at2759"/>
<evidence type="ECO:0000256" key="1">
    <source>
        <dbReference type="ARBA" id="ARBA00022679"/>
    </source>
</evidence>
<accession>A0A8S1HPF4</accession>
<dbReference type="PANTHER" id="PTHR42870">
    <property type="entry name" value="ACETYL-COA C-ACETYLTRANSFERASE"/>
    <property type="match status" value="1"/>
</dbReference>
<gene>
    <name evidence="2" type="ORF">CAUJ_LOCUS14265</name>
</gene>
<reference evidence="2" key="1">
    <citation type="submission" date="2020-10" db="EMBL/GenBank/DDBJ databases">
        <authorList>
            <person name="Kikuchi T."/>
        </authorList>
    </citation>
    <scope>NUCLEOTIDE SEQUENCE</scope>
    <source>
        <strain evidence="2">NKZ352</strain>
    </source>
</reference>
<dbReference type="InterPro" id="IPR020615">
    <property type="entry name" value="Thiolase_acyl_enz_int_AS"/>
</dbReference>
<sequence>MVKPKAYVIGVGMTKFSKPGSVGWDYPDMQATVGYLFGGTCRGQRVLYECGLTGILIFNVNNACASGSSGVFLCKQIIESGNADVVLASDSREWPLEVWKI</sequence>
<dbReference type="PROSITE" id="PS00098">
    <property type="entry name" value="THIOLASE_1"/>
    <property type="match status" value="1"/>
</dbReference>
<keyword evidence="3" id="KW-1185">Reference proteome</keyword>
<dbReference type="EMBL" id="CAJGYM010000123">
    <property type="protein sequence ID" value="CAD6198359.1"/>
    <property type="molecule type" value="Genomic_DNA"/>
</dbReference>